<comment type="caution">
    <text evidence="3">The sequence shown here is derived from an EMBL/GenBank/DDBJ whole genome shotgun (WGS) entry which is preliminary data.</text>
</comment>
<feature type="domain" description="DUF3152" evidence="2">
    <location>
        <begin position="75"/>
        <end position="259"/>
    </location>
</feature>
<reference evidence="3" key="1">
    <citation type="submission" date="2021-01" db="EMBL/GenBank/DDBJ databases">
        <title>Whole genome shotgun sequence of Virgisporangium aliadipatigenens NBRC 105644.</title>
        <authorList>
            <person name="Komaki H."/>
            <person name="Tamura T."/>
        </authorList>
    </citation>
    <scope>NUCLEOTIDE SEQUENCE</scope>
    <source>
        <strain evidence="3">NBRC 105644</strain>
    </source>
</reference>
<keyword evidence="4" id="KW-1185">Reference proteome</keyword>
<dbReference type="Proteomes" id="UP000619260">
    <property type="component" value="Unassembled WGS sequence"/>
</dbReference>
<evidence type="ECO:0000256" key="1">
    <source>
        <dbReference type="SAM" id="MobiDB-lite"/>
    </source>
</evidence>
<accession>A0A8J4DNL7</accession>
<evidence type="ECO:0000313" key="4">
    <source>
        <dbReference type="Proteomes" id="UP000619260"/>
    </source>
</evidence>
<dbReference type="InterPro" id="IPR022603">
    <property type="entry name" value="DUF3152"/>
</dbReference>
<dbReference type="SUPFAM" id="SSF55486">
    <property type="entry name" value="Metalloproteases ('zincins'), catalytic domain"/>
    <property type="match status" value="1"/>
</dbReference>
<feature type="region of interest" description="Disordered" evidence="1">
    <location>
        <begin position="42"/>
        <end position="87"/>
    </location>
</feature>
<organism evidence="3 4">
    <name type="scientific">Virgisporangium aliadipatigenens</name>
    <dbReference type="NCBI Taxonomy" id="741659"/>
    <lineage>
        <taxon>Bacteria</taxon>
        <taxon>Bacillati</taxon>
        <taxon>Actinomycetota</taxon>
        <taxon>Actinomycetes</taxon>
        <taxon>Micromonosporales</taxon>
        <taxon>Micromonosporaceae</taxon>
        <taxon>Virgisporangium</taxon>
    </lineage>
</organism>
<evidence type="ECO:0000259" key="2">
    <source>
        <dbReference type="Pfam" id="PF11350"/>
    </source>
</evidence>
<dbReference type="AlphaFoldDB" id="A0A8J4DNL7"/>
<evidence type="ECO:0000313" key="3">
    <source>
        <dbReference type="EMBL" id="GIJ43946.1"/>
    </source>
</evidence>
<dbReference type="Pfam" id="PF11350">
    <property type="entry name" value="DUF3152"/>
    <property type="match status" value="1"/>
</dbReference>
<protein>
    <recommendedName>
        <fullName evidence="2">DUF3152 domain-containing protein</fullName>
    </recommendedName>
</protein>
<sequence>MHATHYSSPEPGGGKVTVRVRWRAIVSIAVVLVLTACAGEPPPADANDRIPQKPATAVQPAPSIPPSPSPVPPPTGGSGSFTAGSGRGEVLGAGNKLIRYRIEVETGILWGENPVWTPAEFGTTVDKILGAPQGWTESAQHPVTNADVRLSNASWRFQRVDGTAYEVRLRLATPDTVDRECGKVGLDTAGEHSCRSGQTILINLKRWLNGAKEYPVTIDDYRAAVINHEVGHYLGFDHMNCPGPGKPGPIMMTQTINLQGCVPNVHPFLKDGTFPSGPWVQS</sequence>
<proteinExistence type="predicted"/>
<gene>
    <name evidence="3" type="ORF">Val02_08320</name>
</gene>
<name>A0A8J4DNL7_9ACTN</name>
<dbReference type="EMBL" id="BOPF01000002">
    <property type="protein sequence ID" value="GIJ43946.1"/>
    <property type="molecule type" value="Genomic_DNA"/>
</dbReference>
<feature type="compositionally biased region" description="Pro residues" evidence="1">
    <location>
        <begin position="62"/>
        <end position="75"/>
    </location>
</feature>